<evidence type="ECO:0000256" key="9">
    <source>
        <dbReference type="ARBA" id="ARBA00023242"/>
    </source>
</evidence>
<proteinExistence type="predicted"/>
<dbReference type="InterPro" id="IPR011011">
    <property type="entry name" value="Znf_FYVE_PHD"/>
</dbReference>
<dbReference type="Gene3D" id="3.30.40.10">
    <property type="entry name" value="Zinc/RING finger domain, C3HC4 (zinc finger)"/>
    <property type="match status" value="2"/>
</dbReference>
<dbReference type="InterPro" id="IPR015947">
    <property type="entry name" value="PUA-like_sf"/>
</dbReference>
<dbReference type="Pfam" id="PF02182">
    <property type="entry name" value="SAD_SRA"/>
    <property type="match status" value="1"/>
</dbReference>
<evidence type="ECO:0000256" key="8">
    <source>
        <dbReference type="ARBA" id="ARBA00022833"/>
    </source>
</evidence>
<dbReference type="GO" id="GO:0008270">
    <property type="term" value="F:zinc ion binding"/>
    <property type="evidence" value="ECO:0007669"/>
    <property type="project" value="UniProtKB-KW"/>
</dbReference>
<comment type="catalytic activity">
    <reaction evidence="1">
        <text>S-ubiquitinyl-[E2 ubiquitin-conjugating enzyme]-L-cysteine + [acceptor protein]-L-lysine = [E2 ubiquitin-conjugating enzyme]-L-cysteine + N(6)-ubiquitinyl-[acceptor protein]-L-lysine.</text>
        <dbReference type="EC" id="2.3.2.27"/>
    </reaction>
</comment>
<dbReference type="GO" id="GO:0061630">
    <property type="term" value="F:ubiquitin protein ligase activity"/>
    <property type="evidence" value="ECO:0007669"/>
    <property type="project" value="UniProtKB-EC"/>
</dbReference>
<feature type="domain" description="YDG" evidence="16">
    <location>
        <begin position="240"/>
        <end position="404"/>
    </location>
</feature>
<dbReference type="Gene3D" id="2.30.280.10">
    <property type="entry name" value="SRA-YDG"/>
    <property type="match status" value="1"/>
</dbReference>
<dbReference type="InterPro" id="IPR045134">
    <property type="entry name" value="UHRF1/2-like"/>
</dbReference>
<evidence type="ECO:0000256" key="6">
    <source>
        <dbReference type="ARBA" id="ARBA00022771"/>
    </source>
</evidence>
<dbReference type="PROSITE" id="PS50053">
    <property type="entry name" value="UBIQUITIN_2"/>
    <property type="match status" value="1"/>
</dbReference>
<evidence type="ECO:0000256" key="11">
    <source>
        <dbReference type="PROSITE-ProRule" id="PRU00146"/>
    </source>
</evidence>
<feature type="domain" description="PHD-type" evidence="14">
    <location>
        <begin position="135"/>
        <end position="187"/>
    </location>
</feature>
<reference evidence="17" key="1">
    <citation type="submission" date="2020-01" db="EMBL/GenBank/DDBJ databases">
        <title>Genome Sequencing of Three Apophysomyces-Like Fungal Strains Confirms a Novel Fungal Genus in the Mucoromycota with divergent Burkholderia-like Endosymbiotic Bacteria.</title>
        <authorList>
            <person name="Stajich J.E."/>
            <person name="Macias A.M."/>
            <person name="Carter-House D."/>
            <person name="Lovett B."/>
            <person name="Kasson L.R."/>
            <person name="Berry K."/>
            <person name="Grigoriev I."/>
            <person name="Chang Y."/>
            <person name="Spatafora J."/>
            <person name="Kasson M.T."/>
        </authorList>
    </citation>
    <scope>NUCLEOTIDE SEQUENCE</scope>
    <source>
        <strain evidence="17">NRRL A-21654</strain>
    </source>
</reference>
<dbReference type="AlphaFoldDB" id="A0A8H7BT53"/>
<dbReference type="SUPFAM" id="SSF88697">
    <property type="entry name" value="PUA domain-like"/>
    <property type="match status" value="1"/>
</dbReference>
<keyword evidence="9 12" id="KW-0539">Nucleus</keyword>
<sequence length="606" mass="67303">MLITLLAGAERRTIEANANETVPAFRKLVAQQLEIPIDSFRLIALGKVLQDKCADGTTATLFVTYRVKNNSSVIVHQRNHDKDQFEQLPEHLASAKKSIVNDSEASTSTASTPSNSDATESILYDCKTCLNNPKIRLCKECGCIKCLSKHGNPLICDQCQEYWHIECANLDAVPEDDYWYCPDCLNTDSNTVIDSKMPVDIRNTKDAKRPSATQKKKWGGGVSCSAREKECIIVPKTHVGPIPGIYCGQSWQYRLTCSEWGVHRMSVGGIAGSSTTGAVSVVMSKGYEDDLDNGNEFYYTGSGGRDLTGNKRLAEHSCDQELSRFNLALAKTCAAPVDEVNGAEAKDWRKSRPIRVCRTHQLACHHPKYAPTTGVRYDGIYKIVKYWPEKGRSGYGVWRFLFRRDDREPAPWTKEGMALIRKRGLRLITQDQQSIEKLVQYKIPSNLLKLMNADMADKRLWDELKTMEFWSEYEFLHHVFANLVVCASGACPAPIRDPITPPCGHICCKRCMQQNNAKTCFTCRADVSNSKVNDKLVAVLKACNPAYGVDTNIALPSETKSTKCDAKLKSREESAPADSSTGSSSKRRSNVAVAFYAAAALSIFSV</sequence>
<keyword evidence="7" id="KW-0833">Ubl conjugation pathway</keyword>
<evidence type="ECO:0000256" key="1">
    <source>
        <dbReference type="ARBA" id="ARBA00000900"/>
    </source>
</evidence>
<feature type="region of interest" description="Disordered" evidence="13">
    <location>
        <begin position="566"/>
        <end position="587"/>
    </location>
</feature>
<dbReference type="OrthoDB" id="2270193at2759"/>
<keyword evidence="5" id="KW-0479">Metal-binding</keyword>
<dbReference type="Proteomes" id="UP000605846">
    <property type="component" value="Unassembled WGS sequence"/>
</dbReference>
<dbReference type="Gene3D" id="3.10.20.90">
    <property type="entry name" value="Phosphatidylinositol 3-kinase Catalytic Subunit, Chain A, domain 1"/>
    <property type="match status" value="1"/>
</dbReference>
<dbReference type="InterPro" id="IPR013083">
    <property type="entry name" value="Znf_RING/FYVE/PHD"/>
</dbReference>
<dbReference type="InterPro" id="IPR019787">
    <property type="entry name" value="Znf_PHD-finger"/>
</dbReference>
<evidence type="ECO:0000259" key="16">
    <source>
        <dbReference type="PROSITE" id="PS51015"/>
    </source>
</evidence>
<name>A0A8H7BT53_9FUNG</name>
<dbReference type="SUPFAM" id="SSF54236">
    <property type="entry name" value="Ubiquitin-like"/>
    <property type="match status" value="1"/>
</dbReference>
<dbReference type="InterPro" id="IPR036987">
    <property type="entry name" value="SRA-YDG_sf"/>
</dbReference>
<protein>
    <recommendedName>
        <fullName evidence="3">RING-type E3 ubiquitin transferase</fullName>
        <ecNumber evidence="3">2.3.2.27</ecNumber>
    </recommendedName>
</protein>
<evidence type="ECO:0000259" key="15">
    <source>
        <dbReference type="PROSITE" id="PS50053"/>
    </source>
</evidence>
<dbReference type="InterPro" id="IPR001965">
    <property type="entry name" value="Znf_PHD"/>
</dbReference>
<keyword evidence="6 11" id="KW-0863">Zinc-finger</keyword>
<evidence type="ECO:0000256" key="12">
    <source>
        <dbReference type="PROSITE-ProRule" id="PRU00358"/>
    </source>
</evidence>
<gene>
    <name evidence="17" type="primary">UHRF1</name>
    <name evidence="17" type="ORF">EC973_003382</name>
</gene>
<dbReference type="PROSITE" id="PS51015">
    <property type="entry name" value="YDG"/>
    <property type="match status" value="1"/>
</dbReference>
<dbReference type="PROSITE" id="PS50016">
    <property type="entry name" value="ZF_PHD_2"/>
    <property type="match status" value="1"/>
</dbReference>
<dbReference type="GO" id="GO:0016567">
    <property type="term" value="P:protein ubiquitination"/>
    <property type="evidence" value="ECO:0007669"/>
    <property type="project" value="UniProtKB-UniPathway"/>
</dbReference>
<keyword evidence="10" id="KW-0131">Cell cycle</keyword>
<evidence type="ECO:0000256" key="13">
    <source>
        <dbReference type="SAM" id="MobiDB-lite"/>
    </source>
</evidence>
<accession>A0A8H7BT53</accession>
<dbReference type="InterPro" id="IPR003105">
    <property type="entry name" value="SRA_YDG"/>
</dbReference>
<dbReference type="SMART" id="SM00466">
    <property type="entry name" value="SRA"/>
    <property type="match status" value="1"/>
</dbReference>
<evidence type="ECO:0000256" key="10">
    <source>
        <dbReference type="ARBA" id="ARBA00023306"/>
    </source>
</evidence>
<evidence type="ECO:0000256" key="2">
    <source>
        <dbReference type="ARBA" id="ARBA00004906"/>
    </source>
</evidence>
<keyword evidence="8" id="KW-0862">Zinc</keyword>
<keyword evidence="4" id="KW-0808">Transferase</keyword>
<feature type="domain" description="Ubiquitin-like" evidence="15">
    <location>
        <begin position="1"/>
        <end position="78"/>
    </location>
</feature>
<dbReference type="SMART" id="SM00249">
    <property type="entry name" value="PHD"/>
    <property type="match status" value="1"/>
</dbReference>
<dbReference type="EC" id="2.3.2.27" evidence="3"/>
<dbReference type="InterPro" id="IPR000626">
    <property type="entry name" value="Ubiquitin-like_dom"/>
</dbReference>
<organism evidence="17 18">
    <name type="scientific">Apophysomyces ossiformis</name>
    <dbReference type="NCBI Taxonomy" id="679940"/>
    <lineage>
        <taxon>Eukaryota</taxon>
        <taxon>Fungi</taxon>
        <taxon>Fungi incertae sedis</taxon>
        <taxon>Mucoromycota</taxon>
        <taxon>Mucoromycotina</taxon>
        <taxon>Mucoromycetes</taxon>
        <taxon>Mucorales</taxon>
        <taxon>Mucorineae</taxon>
        <taxon>Mucoraceae</taxon>
        <taxon>Apophysomyces</taxon>
    </lineage>
</organism>
<dbReference type="GO" id="GO:0044027">
    <property type="term" value="P:negative regulation of gene expression via chromosomal CpG island methylation"/>
    <property type="evidence" value="ECO:0007669"/>
    <property type="project" value="TreeGrafter"/>
</dbReference>
<evidence type="ECO:0000313" key="18">
    <source>
        <dbReference type="Proteomes" id="UP000605846"/>
    </source>
</evidence>
<comment type="pathway">
    <text evidence="2">Protein modification; protein ubiquitination.</text>
</comment>
<dbReference type="PANTHER" id="PTHR14140">
    <property type="entry name" value="E3 UBIQUITIN-PROTEIN LIGASE UHRF-RELATED"/>
    <property type="match status" value="1"/>
</dbReference>
<dbReference type="InterPro" id="IPR029071">
    <property type="entry name" value="Ubiquitin-like_domsf"/>
</dbReference>
<dbReference type="UniPathway" id="UPA00143"/>
<dbReference type="SUPFAM" id="SSF57903">
    <property type="entry name" value="FYVE/PHD zinc finger"/>
    <property type="match status" value="1"/>
</dbReference>
<evidence type="ECO:0000256" key="7">
    <source>
        <dbReference type="ARBA" id="ARBA00022786"/>
    </source>
</evidence>
<comment type="subcellular location">
    <subcellularLocation>
        <location evidence="12">Nucleus</location>
    </subcellularLocation>
</comment>
<evidence type="ECO:0000256" key="5">
    <source>
        <dbReference type="ARBA" id="ARBA00022723"/>
    </source>
</evidence>
<dbReference type="GO" id="GO:0005634">
    <property type="term" value="C:nucleus"/>
    <property type="evidence" value="ECO:0007669"/>
    <property type="project" value="UniProtKB-SubCell"/>
</dbReference>
<evidence type="ECO:0000256" key="4">
    <source>
        <dbReference type="ARBA" id="ARBA00022679"/>
    </source>
</evidence>
<evidence type="ECO:0000259" key="14">
    <source>
        <dbReference type="PROSITE" id="PS50016"/>
    </source>
</evidence>
<evidence type="ECO:0000313" key="17">
    <source>
        <dbReference type="EMBL" id="KAF7729969.1"/>
    </source>
</evidence>
<comment type="caution">
    <text evidence="17">The sequence shown here is derived from an EMBL/GenBank/DDBJ whole genome shotgun (WGS) entry which is preliminary data.</text>
</comment>
<dbReference type="EMBL" id="JABAYA010000020">
    <property type="protein sequence ID" value="KAF7729969.1"/>
    <property type="molecule type" value="Genomic_DNA"/>
</dbReference>
<evidence type="ECO:0000256" key="3">
    <source>
        <dbReference type="ARBA" id="ARBA00012483"/>
    </source>
</evidence>
<keyword evidence="18" id="KW-1185">Reference proteome</keyword>
<dbReference type="PANTHER" id="PTHR14140:SF45">
    <property type="entry name" value="RING-TYPE E3 UBIQUITIN TRANSFERASE"/>
    <property type="match status" value="1"/>
</dbReference>